<reference evidence="1 2" key="1">
    <citation type="submission" date="2012-10" db="EMBL/GenBank/DDBJ databases">
        <authorList>
            <person name="Harkins D.M."/>
            <person name="Durkin A.S."/>
            <person name="Brinkac L.M."/>
            <person name="Selengut J.D."/>
            <person name="Sanka R."/>
            <person name="DePew J."/>
            <person name="Purushe J."/>
            <person name="Peacock S.J."/>
            <person name="Thaipadungpanit J."/>
            <person name="Wuthiekanun V.W."/>
            <person name="Day N.P."/>
            <person name="Vinetz J.M."/>
            <person name="Sutton G.G."/>
            <person name="Nelson W.C."/>
            <person name="Fouts D.E."/>
        </authorList>
    </citation>
    <scope>NUCLEOTIDE SEQUENCE [LARGE SCALE GENOMIC DNA]</scope>
    <source>
        <strain evidence="1 2">H1</strain>
    </source>
</reference>
<dbReference type="AlphaFoldDB" id="A0A0E2B6H0"/>
<dbReference type="EMBL" id="AHMY02000019">
    <property type="protein sequence ID" value="EKO16893.1"/>
    <property type="molecule type" value="Genomic_DNA"/>
</dbReference>
<proteinExistence type="predicted"/>
<organism evidence="1 2">
    <name type="scientific">Leptospira kirschneri str. H1</name>
    <dbReference type="NCBI Taxonomy" id="1049966"/>
    <lineage>
        <taxon>Bacteria</taxon>
        <taxon>Pseudomonadati</taxon>
        <taxon>Spirochaetota</taxon>
        <taxon>Spirochaetia</taxon>
        <taxon>Leptospirales</taxon>
        <taxon>Leptospiraceae</taxon>
        <taxon>Leptospira</taxon>
    </lineage>
</organism>
<comment type="caution">
    <text evidence="1">The sequence shown here is derived from an EMBL/GenBank/DDBJ whole genome shotgun (WGS) entry which is preliminary data.</text>
</comment>
<dbReference type="Proteomes" id="UP000006253">
    <property type="component" value="Unassembled WGS sequence"/>
</dbReference>
<evidence type="ECO:0000313" key="1">
    <source>
        <dbReference type="EMBL" id="EKO16893.1"/>
    </source>
</evidence>
<name>A0A0E2B6H0_9LEPT</name>
<accession>A0A0E2B6H0</accession>
<gene>
    <name evidence="1" type="ORF">LEP1GSC081_1278</name>
</gene>
<evidence type="ECO:0000313" key="2">
    <source>
        <dbReference type="Proteomes" id="UP000006253"/>
    </source>
</evidence>
<protein>
    <submittedName>
        <fullName evidence="1">Uncharacterized protein</fullName>
    </submittedName>
</protein>
<sequence>MSYSDSKIFFQLVRLVMVERSALVSPYRSLSRYALLTLKL</sequence>